<protein>
    <recommendedName>
        <fullName evidence="4">Type IV pilus biogenesis protein PilP</fullName>
    </recommendedName>
</protein>
<dbReference type="RefSeq" id="WP_344809594.1">
    <property type="nucleotide sequence ID" value="NZ_BAABBO010000022.1"/>
</dbReference>
<evidence type="ECO:0008006" key="4">
    <source>
        <dbReference type="Google" id="ProtNLM"/>
    </source>
</evidence>
<reference evidence="3" key="1">
    <citation type="journal article" date="2019" name="Int. J. Syst. Evol. Microbiol.">
        <title>The Global Catalogue of Microorganisms (GCM) 10K type strain sequencing project: providing services to taxonomists for standard genome sequencing and annotation.</title>
        <authorList>
            <consortium name="The Broad Institute Genomics Platform"/>
            <consortium name="The Broad Institute Genome Sequencing Center for Infectious Disease"/>
            <person name="Wu L."/>
            <person name="Ma J."/>
        </authorList>
    </citation>
    <scope>NUCLEOTIDE SEQUENCE [LARGE SCALE GENOMIC DNA]</scope>
    <source>
        <strain evidence="3">JCM 17555</strain>
    </source>
</reference>
<dbReference type="EMBL" id="BAABBO010000022">
    <property type="protein sequence ID" value="GAA3978659.1"/>
    <property type="molecule type" value="Genomic_DNA"/>
</dbReference>
<feature type="chain" id="PRO_5046688889" description="Type IV pilus biogenesis protein PilP" evidence="1">
    <location>
        <begin position="37"/>
        <end position="221"/>
    </location>
</feature>
<keyword evidence="3" id="KW-1185">Reference proteome</keyword>
<keyword evidence="1" id="KW-0732">Signal</keyword>
<evidence type="ECO:0000313" key="2">
    <source>
        <dbReference type="EMBL" id="GAA3978659.1"/>
    </source>
</evidence>
<dbReference type="Proteomes" id="UP001501337">
    <property type="component" value="Unassembled WGS sequence"/>
</dbReference>
<proteinExistence type="predicted"/>
<gene>
    <name evidence="2" type="ORF">GCM10022278_39120</name>
</gene>
<organism evidence="2 3">
    <name type="scientific">Allohahella marinimesophila</name>
    <dbReference type="NCBI Taxonomy" id="1054972"/>
    <lineage>
        <taxon>Bacteria</taxon>
        <taxon>Pseudomonadati</taxon>
        <taxon>Pseudomonadota</taxon>
        <taxon>Gammaproteobacteria</taxon>
        <taxon>Oceanospirillales</taxon>
        <taxon>Hahellaceae</taxon>
        <taxon>Allohahella</taxon>
    </lineage>
</organism>
<evidence type="ECO:0000313" key="3">
    <source>
        <dbReference type="Proteomes" id="UP001501337"/>
    </source>
</evidence>
<evidence type="ECO:0000256" key="1">
    <source>
        <dbReference type="SAM" id="SignalP"/>
    </source>
</evidence>
<sequence>MNKTNQTRVLSSPDSASTSAFVLCACTMALSGGVFAEVKSLTSDELTETYIKDSTIIVTPAAAPQPERQSMTYTITPGQPAKTEPELQADLANATAEQRQHLERAIEAARQANLESPFIPPQEVAVAPLREPIPIPFGVEIPEGPFDLNTLLGQQGIEQLPYGDQLNLVNNGEQLIMTIGNIPGYAPLQVDEAIRGRFMEVVPLPQGGAEIRYNLDALQAR</sequence>
<comment type="caution">
    <text evidence="2">The sequence shown here is derived from an EMBL/GenBank/DDBJ whole genome shotgun (WGS) entry which is preliminary data.</text>
</comment>
<feature type="signal peptide" evidence="1">
    <location>
        <begin position="1"/>
        <end position="36"/>
    </location>
</feature>
<accession>A0ABP7Q911</accession>
<dbReference type="PROSITE" id="PS51257">
    <property type="entry name" value="PROKAR_LIPOPROTEIN"/>
    <property type="match status" value="1"/>
</dbReference>
<name>A0ABP7Q911_9GAMM</name>